<dbReference type="EMBL" id="UINC01122842">
    <property type="protein sequence ID" value="SVC98905.1"/>
    <property type="molecule type" value="Genomic_DNA"/>
</dbReference>
<evidence type="ECO:0000313" key="1">
    <source>
        <dbReference type="EMBL" id="SVC98905.1"/>
    </source>
</evidence>
<dbReference type="AlphaFoldDB" id="A0A382RP16"/>
<gene>
    <name evidence="1" type="ORF">METZ01_LOCUS351759</name>
</gene>
<protein>
    <submittedName>
        <fullName evidence="1">Uncharacterized protein</fullName>
    </submittedName>
</protein>
<proteinExistence type="predicted"/>
<sequence length="112" mass="12792">MVESFVSAFDHAPFFTHHPVGFFYDFIGERQGVTWTNRLMPDQVFYTDASTISSTILYTLCKSFHVIHHQAHPDGINVPTRGDNATVYRVPGSNGIGMMNFRRVFLAEFNNF</sequence>
<accession>A0A382RP16</accession>
<organism evidence="1">
    <name type="scientific">marine metagenome</name>
    <dbReference type="NCBI Taxonomy" id="408172"/>
    <lineage>
        <taxon>unclassified sequences</taxon>
        <taxon>metagenomes</taxon>
        <taxon>ecological metagenomes</taxon>
    </lineage>
</organism>
<name>A0A382RP16_9ZZZZ</name>
<reference evidence="1" key="1">
    <citation type="submission" date="2018-05" db="EMBL/GenBank/DDBJ databases">
        <authorList>
            <person name="Lanie J.A."/>
            <person name="Ng W.-L."/>
            <person name="Kazmierczak K.M."/>
            <person name="Andrzejewski T.M."/>
            <person name="Davidsen T.M."/>
            <person name="Wayne K.J."/>
            <person name="Tettelin H."/>
            <person name="Glass J.I."/>
            <person name="Rusch D."/>
            <person name="Podicherti R."/>
            <person name="Tsui H.-C.T."/>
            <person name="Winkler M.E."/>
        </authorList>
    </citation>
    <scope>NUCLEOTIDE SEQUENCE</scope>
</reference>